<feature type="compositionally biased region" description="Acidic residues" evidence="1">
    <location>
        <begin position="209"/>
        <end position="226"/>
    </location>
</feature>
<feature type="domain" description="GmrSD restriction endonucleases N-terminal" evidence="2">
    <location>
        <begin position="252"/>
        <end position="390"/>
    </location>
</feature>
<gene>
    <name evidence="3" type="ORF">SAMEA3538780_03480</name>
</gene>
<protein>
    <submittedName>
        <fullName evidence="3">Protein of uncharacterized function DUF262</fullName>
    </submittedName>
</protein>
<dbReference type="Proteomes" id="UP000257712">
    <property type="component" value="Unassembled WGS sequence"/>
</dbReference>
<dbReference type="Pfam" id="PF03235">
    <property type="entry name" value="GmrSD_N"/>
    <property type="match status" value="1"/>
</dbReference>
<evidence type="ECO:0000259" key="2">
    <source>
        <dbReference type="Pfam" id="PF03235"/>
    </source>
</evidence>
<reference evidence="3 4" key="1">
    <citation type="submission" date="2018-08" db="EMBL/GenBank/DDBJ databases">
        <authorList>
            <consortium name="Pathogen Informatics"/>
        </authorList>
    </citation>
    <scope>NUCLEOTIDE SEQUENCE [LARGE SCALE GENOMIC DNA]</scope>
    <source>
        <strain evidence="3 4">EuSCAPE_IT371</strain>
    </source>
</reference>
<organism evidence="3 4">
    <name type="scientific">Klebsiella quasivariicola</name>
    <dbReference type="NCBI Taxonomy" id="2026240"/>
    <lineage>
        <taxon>Bacteria</taxon>
        <taxon>Pseudomonadati</taxon>
        <taxon>Pseudomonadota</taxon>
        <taxon>Gammaproteobacteria</taxon>
        <taxon>Enterobacterales</taxon>
        <taxon>Enterobacteriaceae</taxon>
        <taxon>Klebsiella/Raoultella group</taxon>
        <taxon>Klebsiella</taxon>
        <taxon>Klebsiella pneumoniae complex</taxon>
    </lineage>
</organism>
<evidence type="ECO:0000313" key="3">
    <source>
        <dbReference type="EMBL" id="SXD97489.1"/>
    </source>
</evidence>
<accession>A0A8B4TXQ3</accession>
<dbReference type="EMBL" id="UJZG01000011">
    <property type="protein sequence ID" value="SXD97489.1"/>
    <property type="molecule type" value="Genomic_DNA"/>
</dbReference>
<sequence>MIKNIDHLKKKIYLSSEGKKRLLARNFKDLELVLKELTRTNFCCVSDILKTTDVNIMQIENIFLNLPYINYFRLDGVIYLVLRNTLNHPYGTVEELPLKEQRSAKKVISNFRQLQYNQFSSSLLNSISSLDHEIEKIHVLAPGLLADTNLRELLSDFKNMSALINSTTLSIDKNDEEQSLSEIVENDDFDMSDLVDMSYITGIEGDVTSSDDENTGDEDSEDEDEGAVLRVPNIRRTTPSFALLYERLLYDEIEIQPDYQRKDRIWGDDKKSKLIESILMGLPLPIFYFGERKDDTWVIIDGLQRITTVQDFMQNKFPLKLEKGSSVYDANGLLFKDFNRTYTRLLREFEITAYVIDIIDSSSNKFITELFHRINTYGVKLSDQEIRSAINFGSSVYYLKFLASTKIFTSATTNTVNTKRQKDLELCLGALAFMIFGYKSYKKNRYDDFLTEAMRWINDQPFRKSTVNDIVTYISESSIIIELTKRFESSLKFCQEIFGKDAFKKVRNSSKKDPISKPLFEMFVSLFSNLTEEQQDLIRRNKSDFLMAFYEAINTDVGYYATWNSQPYIEAQRGFNYSISSSTGKRVTILYRFEAVIKMIKMTTGCEISLSPIVVSKNHD</sequence>
<comment type="caution">
    <text evidence="3">The sequence shown here is derived from an EMBL/GenBank/DDBJ whole genome shotgun (WGS) entry which is preliminary data.</text>
</comment>
<feature type="region of interest" description="Disordered" evidence="1">
    <location>
        <begin position="204"/>
        <end position="226"/>
    </location>
</feature>
<dbReference type="PANTHER" id="PTHR39639:SF1">
    <property type="entry name" value="DUF262 DOMAIN-CONTAINING PROTEIN"/>
    <property type="match status" value="1"/>
</dbReference>
<evidence type="ECO:0000256" key="1">
    <source>
        <dbReference type="SAM" id="MobiDB-lite"/>
    </source>
</evidence>
<dbReference type="AlphaFoldDB" id="A0A8B4TXQ3"/>
<dbReference type="InterPro" id="IPR004919">
    <property type="entry name" value="GmrSD_N"/>
</dbReference>
<proteinExistence type="predicted"/>
<name>A0A8B4TXQ3_9ENTR</name>
<evidence type="ECO:0000313" key="4">
    <source>
        <dbReference type="Proteomes" id="UP000257712"/>
    </source>
</evidence>
<dbReference type="PANTHER" id="PTHR39639">
    <property type="entry name" value="CHROMOSOME 16, WHOLE GENOME SHOTGUN SEQUENCE"/>
    <property type="match status" value="1"/>
</dbReference>